<dbReference type="GO" id="GO:0019029">
    <property type="term" value="C:helical viral capsid"/>
    <property type="evidence" value="ECO:0007669"/>
    <property type="project" value="UniProtKB-KW"/>
</dbReference>
<dbReference type="PDB" id="1NH4">
    <property type="method" value="NMR"/>
    <property type="chains" value="A=1-50"/>
</dbReference>
<evidence type="ECO:0000256" key="6">
    <source>
        <dbReference type="ARBA" id="ARBA00022561"/>
    </source>
</evidence>
<accession>Q9T0Q9</accession>
<sequence>AEGDDPAKAAFDSLQASATEYIGYAWAMVVVIVGATIGIKLFKKFTSKAS</sequence>
<evidence type="ECO:0000256" key="15">
    <source>
        <dbReference type="ARBA" id="ARBA00031879"/>
    </source>
</evidence>
<evidence type="ECO:0000256" key="4">
    <source>
        <dbReference type="ARBA" id="ARBA00018057"/>
    </source>
</evidence>
<keyword evidence="7 16" id="KW-0812">Transmembrane</keyword>
<name>Q9T0Q9_9VIRU</name>
<dbReference type="SMR" id="Q9T0Q9"/>
<evidence type="ECO:0000256" key="12">
    <source>
        <dbReference type="ARBA" id="ARBA00025102"/>
    </source>
</evidence>
<evidence type="ECO:0000256" key="2">
    <source>
        <dbReference type="ARBA" id="ARBA00004328"/>
    </source>
</evidence>
<keyword evidence="8" id="KW-0946">Virion</keyword>
<evidence type="ECO:0000256" key="9">
    <source>
        <dbReference type="ARBA" id="ARBA00022870"/>
    </source>
</evidence>
<evidence type="ECO:0000256" key="1">
    <source>
        <dbReference type="ARBA" id="ARBA00004313"/>
    </source>
</evidence>
<comment type="subcellular location">
    <subcellularLocation>
        <location evidence="1">Host membrane</location>
        <topology evidence="1">Single-pass type I membrane protein</topology>
    </subcellularLocation>
    <subcellularLocation>
        <location evidence="2">Virion</location>
    </subcellularLocation>
</comment>
<dbReference type="Gene3D" id="1.20.5.80">
    <property type="match status" value="1"/>
</dbReference>
<comment type="function">
    <text evidence="12">Self assembles to form a helical capsid wrapping up the viral genomic DNA. The capsid displays a filamentous structure with a length of 760-1950 nm and a width of 6-8 nm. The virion assembly and budding take place at the host inner membrane.</text>
</comment>
<evidence type="ECO:0000313" key="17">
    <source>
        <dbReference type="PDB" id="1NH4"/>
    </source>
</evidence>
<evidence type="ECO:0000256" key="5">
    <source>
        <dbReference type="ARBA" id="ARBA00022497"/>
    </source>
</evidence>
<organism evidence="17">
    <name type="scientific">Enterobacteria phage fd</name>
    <dbReference type="NCBI Taxonomy" id="10864"/>
    <lineage>
        <taxon>Viruses</taxon>
        <taxon>Monodnaviria</taxon>
        <taxon>Loebvirae</taxon>
        <taxon>Hofneiviricota</taxon>
        <taxon>Faserviricetes</taxon>
        <taxon>Tubulavirales</taxon>
        <taxon>Inoviridae</taxon>
        <taxon>Inovirus</taxon>
    </lineage>
</organism>
<feature type="transmembrane region" description="Helical" evidence="16">
    <location>
        <begin position="21"/>
        <end position="42"/>
    </location>
</feature>
<evidence type="ECO:0000256" key="8">
    <source>
        <dbReference type="ARBA" id="ARBA00022844"/>
    </source>
</evidence>
<keyword evidence="6" id="KW-0167">Capsid protein</keyword>
<evidence type="ECO:0000256" key="7">
    <source>
        <dbReference type="ARBA" id="ARBA00022692"/>
    </source>
</evidence>
<evidence type="ECO:0000256" key="14">
    <source>
        <dbReference type="ARBA" id="ARBA00031490"/>
    </source>
</evidence>
<comment type="similarity">
    <text evidence="3">Belongs to the inovirus capsid protein family.</text>
</comment>
<evidence type="ECO:0000256" key="11">
    <source>
        <dbReference type="ARBA" id="ARBA00023136"/>
    </source>
</evidence>
<keyword evidence="11 16" id="KW-0472">Membrane</keyword>
<keyword evidence="17" id="KW-0002">3D-structure</keyword>
<keyword evidence="9" id="KW-1043">Host membrane</keyword>
<protein>
    <recommendedName>
        <fullName evidence="4">Capsid protein G8P</fullName>
    </recommendedName>
    <alternativeName>
        <fullName evidence="15">Coat protein B</fullName>
    </alternativeName>
    <alternativeName>
        <fullName evidence="14">Gene 8 protein</fullName>
    </alternativeName>
    <alternativeName>
        <fullName evidence="13">Major coat protein</fullName>
    </alternativeName>
</protein>
<dbReference type="InterPro" id="IPR023390">
    <property type="entry name" value="Phage_M13_G8P_capsid_dom_sf"/>
</dbReference>
<evidence type="ECO:0000256" key="13">
    <source>
        <dbReference type="ARBA" id="ARBA00029742"/>
    </source>
</evidence>
<dbReference type="GO" id="GO:0033644">
    <property type="term" value="C:host cell membrane"/>
    <property type="evidence" value="ECO:0007669"/>
    <property type="project" value="UniProtKB-SubCell"/>
</dbReference>
<dbReference type="PIRSF" id="PIRSF004117">
    <property type="entry name" value="Phage_coat_B"/>
    <property type="match status" value="1"/>
</dbReference>
<evidence type="ECO:0000256" key="3">
    <source>
        <dbReference type="ARBA" id="ARBA00005488"/>
    </source>
</evidence>
<reference key="1">
    <citation type="journal article" date="1992" name="Eur. J. Biochem.">
        <title>Subtilisin removes the surface layer of the phage fd coat.</title>
        <authorList>
            <person name="Schwind P."/>
            <person name="Kramer H."/>
            <person name="Kremser A."/>
            <person name="Ramsberger U."/>
            <person name="Rasched I."/>
        </authorList>
    </citation>
    <scope>PROTEIN SEQUENCE</scope>
</reference>
<evidence type="ECO:0000256" key="10">
    <source>
        <dbReference type="ARBA" id="ARBA00022989"/>
    </source>
</evidence>
<dbReference type="InterPro" id="IPR008020">
    <property type="entry name" value="G8P"/>
</dbReference>
<proteinExistence type="evidence at protein level"/>
<keyword evidence="10 16" id="KW-1133">Transmembrane helix</keyword>
<dbReference type="SUPFAM" id="SSF57987">
    <property type="entry name" value="Inovirus (filamentous phage) major coat protein"/>
    <property type="match status" value="1"/>
</dbReference>
<reference evidence="17" key="2">
    <citation type="journal article" date="2003" name="Proc. Natl. Acad. Sci. U.S.A.">
        <title>Structure of the coat protein in fd filamentous bacteriophage particles determined by solid-state NMR spectroscopy.</title>
        <authorList>
            <person name="Zeri A.C."/>
            <person name="Mesleh M.F."/>
            <person name="Nevzorov A.A."/>
            <person name="Opella S.J."/>
        </authorList>
    </citation>
    <scope>STRUCTURE BY NMR</scope>
</reference>
<keyword evidence="5" id="KW-1139">Helical capsid protein</keyword>
<evidence type="ECO:0000256" key="16">
    <source>
        <dbReference type="SAM" id="Phobius"/>
    </source>
</evidence>
<dbReference type="Pfam" id="PF19199">
    <property type="entry name" value="Phage_coatGP8"/>
    <property type="match status" value="1"/>
</dbReference>